<dbReference type="Proteomes" id="UP001064632">
    <property type="component" value="Chromosome"/>
</dbReference>
<dbReference type="InterPro" id="IPR035959">
    <property type="entry name" value="RutC-like_sf"/>
</dbReference>
<keyword evidence="2" id="KW-1185">Reference proteome</keyword>
<sequence length="132" mass="14409">MRKFITSGEGLPRWSAPISHAVVVDNLCFVSGQLSIDEEGRYVAGTTKEETARAFQNVFAAVREAGFAREDISFVQVDLIDLRDIADVNVVFESLFEPGKRPARTVAQAAGLPYGARVKLVAVAARERAREA</sequence>
<dbReference type="PANTHER" id="PTHR11803">
    <property type="entry name" value="2-IMINOBUTANOATE/2-IMINOPROPANOATE DEAMINASE RIDA"/>
    <property type="match status" value="1"/>
</dbReference>
<dbReference type="InterPro" id="IPR006175">
    <property type="entry name" value="YjgF/YER057c/UK114"/>
</dbReference>
<name>A0ABY6BAN4_9GAMM</name>
<dbReference type="EMBL" id="CP104694">
    <property type="protein sequence ID" value="UXI66586.1"/>
    <property type="molecule type" value="Genomic_DNA"/>
</dbReference>
<gene>
    <name evidence="1" type="ORF">N4264_17765</name>
</gene>
<reference evidence="1" key="1">
    <citation type="submission" date="2022-09" db="EMBL/GenBank/DDBJ databases">
        <title>Tahibacter sp. nov., isolated from a fresh water.</title>
        <authorList>
            <person name="Baek J.H."/>
            <person name="Lee J.K."/>
            <person name="Kim J.M."/>
            <person name="Jeon C.O."/>
        </authorList>
    </citation>
    <scope>NUCLEOTIDE SEQUENCE</scope>
    <source>
        <strain evidence="1">W38</strain>
    </source>
</reference>
<evidence type="ECO:0000313" key="2">
    <source>
        <dbReference type="Proteomes" id="UP001064632"/>
    </source>
</evidence>
<dbReference type="Pfam" id="PF01042">
    <property type="entry name" value="Ribonuc_L-PSP"/>
    <property type="match status" value="1"/>
</dbReference>
<evidence type="ECO:0000313" key="1">
    <source>
        <dbReference type="EMBL" id="UXI66586.1"/>
    </source>
</evidence>
<protein>
    <submittedName>
        <fullName evidence="1">RidA family protein</fullName>
    </submittedName>
</protein>
<dbReference type="Gene3D" id="3.30.1330.40">
    <property type="entry name" value="RutC-like"/>
    <property type="match status" value="1"/>
</dbReference>
<dbReference type="SUPFAM" id="SSF55298">
    <property type="entry name" value="YjgF-like"/>
    <property type="match status" value="1"/>
</dbReference>
<dbReference type="CDD" id="cd00448">
    <property type="entry name" value="YjgF_YER057c_UK114_family"/>
    <property type="match status" value="1"/>
</dbReference>
<dbReference type="RefSeq" id="WP_261693570.1">
    <property type="nucleotide sequence ID" value="NZ_CP104694.1"/>
</dbReference>
<organism evidence="1 2">
    <name type="scientific">Tahibacter amnicola</name>
    <dbReference type="NCBI Taxonomy" id="2976241"/>
    <lineage>
        <taxon>Bacteria</taxon>
        <taxon>Pseudomonadati</taxon>
        <taxon>Pseudomonadota</taxon>
        <taxon>Gammaproteobacteria</taxon>
        <taxon>Lysobacterales</taxon>
        <taxon>Rhodanobacteraceae</taxon>
        <taxon>Tahibacter</taxon>
    </lineage>
</organism>
<accession>A0ABY6BAN4</accession>
<dbReference type="PANTHER" id="PTHR11803:SF39">
    <property type="entry name" value="2-IMINOBUTANOATE_2-IMINOPROPANOATE DEAMINASE"/>
    <property type="match status" value="1"/>
</dbReference>
<proteinExistence type="predicted"/>